<dbReference type="AlphaFoldDB" id="A0A0H5RR65"/>
<name>A0A0H5RR65_9EUKA</name>
<proteinExistence type="predicted"/>
<evidence type="ECO:0000313" key="1">
    <source>
        <dbReference type="EMBL" id="CRZ11214.1"/>
    </source>
</evidence>
<organism evidence="1">
    <name type="scientific">Spongospora subterranea</name>
    <dbReference type="NCBI Taxonomy" id="70186"/>
    <lineage>
        <taxon>Eukaryota</taxon>
        <taxon>Sar</taxon>
        <taxon>Rhizaria</taxon>
        <taxon>Endomyxa</taxon>
        <taxon>Phytomyxea</taxon>
        <taxon>Plasmodiophorida</taxon>
        <taxon>Plasmodiophoridae</taxon>
        <taxon>Spongospora</taxon>
    </lineage>
</organism>
<reference evidence="1" key="1">
    <citation type="submission" date="2015-04" db="EMBL/GenBank/DDBJ databases">
        <title>The genome sequence of the plant pathogenic Rhizarian Plasmodiophora brassicae reveals insights in its biotrophic life cycle and the origin of chitin synthesis.</title>
        <authorList>
            <person name="Schwelm A."/>
            <person name="Fogelqvist J."/>
            <person name="Knaust A."/>
            <person name="Julke S."/>
            <person name="Lilja T."/>
            <person name="Dhandapani V."/>
            <person name="Bonilla-Rosso G."/>
            <person name="Karlsson M."/>
            <person name="Shevchenko A."/>
            <person name="Choi S.R."/>
            <person name="Kim H.G."/>
            <person name="Park J.Y."/>
            <person name="Lim Y.P."/>
            <person name="Ludwig-Muller J."/>
            <person name="Dixelius C."/>
        </authorList>
    </citation>
    <scope>NUCLEOTIDE SEQUENCE</scope>
    <source>
        <tissue evidence="1">Potato root galls</tissue>
    </source>
</reference>
<dbReference type="EMBL" id="HACM01010772">
    <property type="protein sequence ID" value="CRZ11214.1"/>
    <property type="molecule type" value="Transcribed_RNA"/>
</dbReference>
<protein>
    <submittedName>
        <fullName evidence="1">Uncharacterized protein</fullName>
    </submittedName>
</protein>
<sequence length="125" mass="14071">MKSMSRRQFSRHFAGRSVSVLPPVNLRYLADSSRTLHSHSSMICQVSNCHGHERTSSNESCLGQMNDTRVKQNNANDDYYNACDTETTLQTQNVLLTQSNKVNVIKQNYSKFSCLNKPSLGPNTV</sequence>
<accession>A0A0H5RR65</accession>